<evidence type="ECO:0000313" key="4">
    <source>
        <dbReference type="EMBL" id="RZF35378.1"/>
    </source>
</evidence>
<dbReference type="SUPFAM" id="SSF117281">
    <property type="entry name" value="Kelch motif"/>
    <property type="match status" value="1"/>
</dbReference>
<sequence length="606" mass="69032">MESEEREESEEFDFSERIFFSYLSETVGNCIQTPYDLRLNVGDNVIPCHKVLLCQESEFFQLMFNTDMMEKKQDTITLKDVSYKAAKSVINFLYLRSLVVPENEMCEIVKVVDMFQIHILRPVCAEILLNSCSVSNLISIHCLASQYRYHDVADEAFELILQNFSELARTEHDFLEASFELILKIFRAECLCCANENECIRAILSWIQFDVSARHAHLVDLLETIISAEISCWNELEARSYMFANHSDALDFYINWIARGKKQANDIRRSNVRIRGKQLLKVCVAAGGTGVDRSLKHVEVKVPLGADWSQMLPYQHAAAAPAAAMIHTHGWPAYAARNRLLYVLGGEITLDVKSRVVEVFDVMKNAWREMPQLPIGLTCAAATCVDHRLYVSGGYEDFHVVTNKVYYLETDGQGNAVGEWKNGPQMQFRRASHALVNINGVLIAIGGVDSNLMPTNHVEYLLPGKSRWLKMPALIDARSHFACAVFQKKIFVMGGENRPHIPEWQRSRVVSTFGSQPEFIRKHLFTVEMFDTESDVCWEERGNMRRSRTKCAATVLNNRVYLAGGFNETGLMDLATIYNPETDLWHPITSMKFRRANFGLAALNLY</sequence>
<dbReference type="Pfam" id="PF01344">
    <property type="entry name" value="Kelch_1"/>
    <property type="match status" value="3"/>
</dbReference>
<dbReference type="SMART" id="SM00612">
    <property type="entry name" value="Kelch"/>
    <property type="match status" value="5"/>
</dbReference>
<dbReference type="Proteomes" id="UP000291343">
    <property type="component" value="Unassembled WGS sequence"/>
</dbReference>
<keyword evidence="5" id="KW-1185">Reference proteome</keyword>
<dbReference type="SMART" id="SM00225">
    <property type="entry name" value="BTB"/>
    <property type="match status" value="1"/>
</dbReference>
<dbReference type="Gene3D" id="3.30.710.10">
    <property type="entry name" value="Potassium Channel Kv1.1, Chain A"/>
    <property type="match status" value="1"/>
</dbReference>
<evidence type="ECO:0000259" key="3">
    <source>
        <dbReference type="PROSITE" id="PS50097"/>
    </source>
</evidence>
<dbReference type="STRING" id="195883.A0A482WPF6"/>
<dbReference type="InterPro" id="IPR011333">
    <property type="entry name" value="SKP1/BTB/POZ_sf"/>
</dbReference>
<dbReference type="CDD" id="cd18186">
    <property type="entry name" value="BTB_POZ_ZBTB_KLHL-like"/>
    <property type="match status" value="1"/>
</dbReference>
<dbReference type="SUPFAM" id="SSF54695">
    <property type="entry name" value="POZ domain"/>
    <property type="match status" value="1"/>
</dbReference>
<gene>
    <name evidence="4" type="ORF">LSTR_LSTR009763</name>
</gene>
<evidence type="ECO:0000313" key="5">
    <source>
        <dbReference type="Proteomes" id="UP000291343"/>
    </source>
</evidence>
<feature type="domain" description="BTB" evidence="3">
    <location>
        <begin position="35"/>
        <end position="102"/>
    </location>
</feature>
<dbReference type="SMR" id="A0A482WPF6"/>
<proteinExistence type="predicted"/>
<dbReference type="InterPro" id="IPR000210">
    <property type="entry name" value="BTB/POZ_dom"/>
</dbReference>
<comment type="caution">
    <text evidence="4">The sequence shown here is derived from an EMBL/GenBank/DDBJ whole genome shotgun (WGS) entry which is preliminary data.</text>
</comment>
<keyword evidence="1" id="KW-0880">Kelch repeat</keyword>
<protein>
    <recommendedName>
        <fullName evidence="3">BTB domain-containing protein</fullName>
    </recommendedName>
</protein>
<reference evidence="4 5" key="1">
    <citation type="journal article" date="2017" name="Gigascience">
        <title>Genome sequence of the small brown planthopper, Laodelphax striatellus.</title>
        <authorList>
            <person name="Zhu J."/>
            <person name="Jiang F."/>
            <person name="Wang X."/>
            <person name="Yang P."/>
            <person name="Bao Y."/>
            <person name="Zhao W."/>
            <person name="Wang W."/>
            <person name="Lu H."/>
            <person name="Wang Q."/>
            <person name="Cui N."/>
            <person name="Li J."/>
            <person name="Chen X."/>
            <person name="Luo L."/>
            <person name="Yu J."/>
            <person name="Kang L."/>
            <person name="Cui F."/>
        </authorList>
    </citation>
    <scope>NUCLEOTIDE SEQUENCE [LARGE SCALE GENOMIC DNA]</scope>
    <source>
        <strain evidence="4">Lst14</strain>
    </source>
</reference>
<dbReference type="InterPro" id="IPR006652">
    <property type="entry name" value="Kelch_1"/>
</dbReference>
<evidence type="ECO:0000256" key="1">
    <source>
        <dbReference type="ARBA" id="ARBA00022441"/>
    </source>
</evidence>
<dbReference type="EMBL" id="QKKF02028513">
    <property type="protein sequence ID" value="RZF35378.1"/>
    <property type="molecule type" value="Genomic_DNA"/>
</dbReference>
<accession>A0A482WPF6</accession>
<dbReference type="InParanoid" id="A0A482WPF6"/>
<dbReference type="InterPro" id="IPR015915">
    <property type="entry name" value="Kelch-typ_b-propeller"/>
</dbReference>
<dbReference type="GO" id="GO:0003779">
    <property type="term" value="F:actin binding"/>
    <property type="evidence" value="ECO:0007669"/>
    <property type="project" value="UniProtKB-KW"/>
</dbReference>
<dbReference type="PANTHER" id="PTHR45632:SF3">
    <property type="entry name" value="KELCH-LIKE PROTEIN 32"/>
    <property type="match status" value="1"/>
</dbReference>
<dbReference type="Gene3D" id="2.120.10.80">
    <property type="entry name" value="Kelch-type beta propeller"/>
    <property type="match status" value="1"/>
</dbReference>
<dbReference type="PROSITE" id="PS50097">
    <property type="entry name" value="BTB"/>
    <property type="match status" value="1"/>
</dbReference>
<dbReference type="SMART" id="SM00875">
    <property type="entry name" value="BACK"/>
    <property type="match status" value="1"/>
</dbReference>
<evidence type="ECO:0000256" key="2">
    <source>
        <dbReference type="ARBA" id="ARBA00022737"/>
    </source>
</evidence>
<dbReference type="Pfam" id="PF00651">
    <property type="entry name" value="BTB"/>
    <property type="match status" value="1"/>
</dbReference>
<dbReference type="InterPro" id="IPR011705">
    <property type="entry name" value="BACK"/>
</dbReference>
<dbReference type="AlphaFoldDB" id="A0A482WPF6"/>
<dbReference type="Gene3D" id="1.25.40.420">
    <property type="match status" value="1"/>
</dbReference>
<organism evidence="4 5">
    <name type="scientific">Laodelphax striatellus</name>
    <name type="common">Small brown planthopper</name>
    <name type="synonym">Delphax striatella</name>
    <dbReference type="NCBI Taxonomy" id="195883"/>
    <lineage>
        <taxon>Eukaryota</taxon>
        <taxon>Metazoa</taxon>
        <taxon>Ecdysozoa</taxon>
        <taxon>Arthropoda</taxon>
        <taxon>Hexapoda</taxon>
        <taxon>Insecta</taxon>
        <taxon>Pterygota</taxon>
        <taxon>Neoptera</taxon>
        <taxon>Paraneoptera</taxon>
        <taxon>Hemiptera</taxon>
        <taxon>Auchenorrhyncha</taxon>
        <taxon>Fulgoroidea</taxon>
        <taxon>Delphacidae</taxon>
        <taxon>Criomorphinae</taxon>
        <taxon>Laodelphax</taxon>
    </lineage>
</organism>
<keyword evidence="2" id="KW-0677">Repeat</keyword>
<name>A0A482WPF6_LAOST</name>
<dbReference type="PANTHER" id="PTHR45632">
    <property type="entry name" value="LD33804P"/>
    <property type="match status" value="1"/>
</dbReference>
<dbReference type="Pfam" id="PF07707">
    <property type="entry name" value="BACK"/>
    <property type="match status" value="1"/>
</dbReference>
<dbReference type="OrthoDB" id="191037at2759"/>